<dbReference type="InterPro" id="IPR001296">
    <property type="entry name" value="Glyco_trans_1"/>
</dbReference>
<dbReference type="InterPro" id="IPR050194">
    <property type="entry name" value="Glycosyltransferase_grp1"/>
</dbReference>
<dbReference type="Proteomes" id="UP001501764">
    <property type="component" value="Unassembled WGS sequence"/>
</dbReference>
<dbReference type="Pfam" id="PF00534">
    <property type="entry name" value="Glycos_transf_1"/>
    <property type="match status" value="1"/>
</dbReference>
<dbReference type="SUPFAM" id="SSF53756">
    <property type="entry name" value="UDP-Glycosyltransferase/glycogen phosphorylase"/>
    <property type="match status" value="1"/>
</dbReference>
<gene>
    <name evidence="3" type="ORF">GCM10008916_02810</name>
</gene>
<keyword evidence="4" id="KW-1185">Reference proteome</keyword>
<feature type="domain" description="Glycosyltransferase subfamily 4-like N-terminal" evidence="2">
    <location>
        <begin position="16"/>
        <end position="188"/>
    </location>
</feature>
<dbReference type="Gene3D" id="3.40.50.2000">
    <property type="entry name" value="Glycogen Phosphorylase B"/>
    <property type="match status" value="2"/>
</dbReference>
<evidence type="ECO:0000313" key="3">
    <source>
        <dbReference type="EMBL" id="GAA0855805.1"/>
    </source>
</evidence>
<evidence type="ECO:0000259" key="2">
    <source>
        <dbReference type="Pfam" id="PF13439"/>
    </source>
</evidence>
<dbReference type="PANTHER" id="PTHR45947:SF15">
    <property type="entry name" value="TEICHURONIC ACID BIOSYNTHESIS GLYCOSYLTRANSFERASE TUAC-RELATED"/>
    <property type="match status" value="1"/>
</dbReference>
<comment type="caution">
    <text evidence="3">The sequence shown here is derived from an EMBL/GenBank/DDBJ whole genome shotgun (WGS) entry which is preliminary data.</text>
</comment>
<dbReference type="InterPro" id="IPR028098">
    <property type="entry name" value="Glyco_trans_4-like_N"/>
</dbReference>
<dbReference type="PANTHER" id="PTHR45947">
    <property type="entry name" value="SULFOQUINOVOSYL TRANSFERASE SQD2"/>
    <property type="match status" value="1"/>
</dbReference>
<proteinExistence type="predicted"/>
<feature type="domain" description="Glycosyl transferase family 1" evidence="1">
    <location>
        <begin position="198"/>
        <end position="349"/>
    </location>
</feature>
<evidence type="ECO:0000313" key="4">
    <source>
        <dbReference type="Proteomes" id="UP001501764"/>
    </source>
</evidence>
<sequence>MDKQNRILQICALNAGGIETFVMNIYRELRKENIIFDFINYFDSNIEQFHEKEVMEYGSRIYKTGSMNYKNILYKHIHKDICLYKFLKKNKYSVVHIHASDNISLEDAFIAKIAGVKKIIVHSHNSSVNKNEKLYRFKNIFQRFTKIFWRYTATNYFACSKLAAEWMFDKKLNNLNKVEIINNAIDAEQYKFDQYIRKDIRKELNLENKFVIGHIGRFSYQKNHEFLIDIFYEFNKINKNSVLLLIGEGELKTKIEEKVRSLNIEDSVIFYGLSKRCSKLMQAMDVFLLPSHFEGLPLVGIEAQAASLKVIVSNNVSKQMKITDNVEYVPLENGSKMWAKIINKYCQGYKREYMLQEIEKSGYGILGVSKQIKKYYVNA</sequence>
<protein>
    <submittedName>
        <fullName evidence="3">Glycosyltransferase family 1 protein</fullName>
    </submittedName>
</protein>
<reference evidence="4" key="1">
    <citation type="journal article" date="2019" name="Int. J. Syst. Evol. Microbiol.">
        <title>The Global Catalogue of Microorganisms (GCM) 10K type strain sequencing project: providing services to taxonomists for standard genome sequencing and annotation.</title>
        <authorList>
            <consortium name="The Broad Institute Genomics Platform"/>
            <consortium name="The Broad Institute Genome Sequencing Center for Infectious Disease"/>
            <person name="Wu L."/>
            <person name="Ma J."/>
        </authorList>
    </citation>
    <scope>NUCLEOTIDE SEQUENCE [LARGE SCALE GENOMIC DNA]</scope>
    <source>
        <strain evidence="4">JCM 6485</strain>
    </source>
</reference>
<accession>A0ABP3WRQ5</accession>
<dbReference type="Pfam" id="PF13439">
    <property type="entry name" value="Glyco_transf_4"/>
    <property type="match status" value="1"/>
</dbReference>
<dbReference type="EMBL" id="BAAACO010000001">
    <property type="protein sequence ID" value="GAA0855805.1"/>
    <property type="molecule type" value="Genomic_DNA"/>
</dbReference>
<dbReference type="CDD" id="cd03812">
    <property type="entry name" value="GT4_CapH-like"/>
    <property type="match status" value="1"/>
</dbReference>
<organism evidence="3 4">
    <name type="scientific">Clostridium nitritogenes</name>
    <dbReference type="NCBI Taxonomy" id="83340"/>
    <lineage>
        <taxon>Bacteria</taxon>
        <taxon>Bacillati</taxon>
        <taxon>Bacillota</taxon>
        <taxon>Clostridia</taxon>
        <taxon>Eubacteriales</taxon>
        <taxon>Clostridiaceae</taxon>
        <taxon>Clostridium</taxon>
    </lineage>
</organism>
<evidence type="ECO:0000259" key="1">
    <source>
        <dbReference type="Pfam" id="PF00534"/>
    </source>
</evidence>
<name>A0ABP3WRQ5_9CLOT</name>
<dbReference type="RefSeq" id="WP_346025731.1">
    <property type="nucleotide sequence ID" value="NZ_BAAACO010000001.1"/>
</dbReference>